<sequence>MLGPLEVEVDTGGPVELGGPRQRAVLALLLAARGEVVSTGRMIEELWRGDAPPRAIVSLQAYVSHLRRVLEPARERRAPARVLVTVPPGYAIRVPADAVDAGRFETLLAEARTVSSADPGRARLLLRTGLDLWRGPAYAEFAAEPWAQAEVMRLEELRLAARELLLDVTVRCGDAAEAVPEAEALTRQAPLREESWRLLALALWRTGRQGDALAALRRARATLADQLGLDPGPALVEVESAILGQRLDLLPPVTATAPRVDAERPVSEEVFVGREAELAALGQAAAEAVGSGPRIAVLGGEAGAGKTSLLGRFQDELTGRGWLVTVGRCPEVEGAPPAWAWVEALRQLAVEAPP</sequence>
<dbReference type="InterPro" id="IPR051677">
    <property type="entry name" value="AfsR-DnrI-RedD_regulator"/>
</dbReference>
<dbReference type="SMART" id="SM01043">
    <property type="entry name" value="BTAD"/>
    <property type="match status" value="1"/>
</dbReference>
<evidence type="ECO:0000259" key="6">
    <source>
        <dbReference type="PROSITE" id="PS51755"/>
    </source>
</evidence>
<keyword evidence="2" id="KW-0805">Transcription regulation</keyword>
<dbReference type="InterPro" id="IPR041664">
    <property type="entry name" value="AAA_16"/>
</dbReference>
<evidence type="ECO:0000256" key="3">
    <source>
        <dbReference type="ARBA" id="ARBA00023125"/>
    </source>
</evidence>
<organism evidence="7 8">
    <name type="scientific">Micromonospora parastrephiae</name>
    <dbReference type="NCBI Taxonomy" id="2806101"/>
    <lineage>
        <taxon>Bacteria</taxon>
        <taxon>Bacillati</taxon>
        <taxon>Actinomycetota</taxon>
        <taxon>Actinomycetes</taxon>
        <taxon>Micromonosporales</taxon>
        <taxon>Micromonosporaceae</taxon>
        <taxon>Micromonospora</taxon>
    </lineage>
</organism>
<feature type="non-terminal residue" evidence="7">
    <location>
        <position position="354"/>
    </location>
</feature>
<dbReference type="CDD" id="cd15831">
    <property type="entry name" value="BTAD"/>
    <property type="match status" value="1"/>
</dbReference>
<dbReference type="SMART" id="SM00862">
    <property type="entry name" value="Trans_reg_C"/>
    <property type="match status" value="1"/>
</dbReference>
<evidence type="ECO:0000256" key="5">
    <source>
        <dbReference type="PROSITE-ProRule" id="PRU01091"/>
    </source>
</evidence>
<dbReference type="EMBL" id="JAEVHM010000362">
    <property type="protein sequence ID" value="MBM0235792.1"/>
    <property type="molecule type" value="Genomic_DNA"/>
</dbReference>
<accession>A0ABS1Y2R3</accession>
<gene>
    <name evidence="7" type="ORF">JNW91_30965</name>
</gene>
<dbReference type="Gene3D" id="1.25.40.10">
    <property type="entry name" value="Tetratricopeptide repeat domain"/>
    <property type="match status" value="1"/>
</dbReference>
<dbReference type="PANTHER" id="PTHR35807">
    <property type="entry name" value="TRANSCRIPTIONAL REGULATOR REDD-RELATED"/>
    <property type="match status" value="1"/>
</dbReference>
<dbReference type="InterPro" id="IPR005158">
    <property type="entry name" value="BTAD"/>
</dbReference>
<dbReference type="PANTHER" id="PTHR35807:SF1">
    <property type="entry name" value="TRANSCRIPTIONAL REGULATOR REDD"/>
    <property type="match status" value="1"/>
</dbReference>
<dbReference type="Pfam" id="PF00486">
    <property type="entry name" value="Trans_reg_C"/>
    <property type="match status" value="1"/>
</dbReference>
<proteinExistence type="inferred from homology"/>
<dbReference type="SUPFAM" id="SSF46894">
    <property type="entry name" value="C-terminal effector domain of the bipartite response regulators"/>
    <property type="match status" value="1"/>
</dbReference>
<keyword evidence="3 5" id="KW-0238">DNA-binding</keyword>
<dbReference type="Pfam" id="PF03704">
    <property type="entry name" value="BTAD"/>
    <property type="match status" value="1"/>
</dbReference>
<protein>
    <submittedName>
        <fullName evidence="7">AAA family ATPase</fullName>
    </submittedName>
</protein>
<dbReference type="Gene3D" id="1.10.10.10">
    <property type="entry name" value="Winged helix-like DNA-binding domain superfamily/Winged helix DNA-binding domain"/>
    <property type="match status" value="1"/>
</dbReference>
<dbReference type="Proteomes" id="UP000601027">
    <property type="component" value="Unassembled WGS sequence"/>
</dbReference>
<evidence type="ECO:0000256" key="2">
    <source>
        <dbReference type="ARBA" id="ARBA00023015"/>
    </source>
</evidence>
<dbReference type="InterPro" id="IPR011990">
    <property type="entry name" value="TPR-like_helical_dom_sf"/>
</dbReference>
<evidence type="ECO:0000256" key="4">
    <source>
        <dbReference type="ARBA" id="ARBA00023163"/>
    </source>
</evidence>
<name>A0ABS1Y2R3_9ACTN</name>
<comment type="similarity">
    <text evidence="1">Belongs to the AfsR/DnrI/RedD regulatory family.</text>
</comment>
<dbReference type="InterPro" id="IPR001867">
    <property type="entry name" value="OmpR/PhoB-type_DNA-bd"/>
</dbReference>
<keyword evidence="8" id="KW-1185">Reference proteome</keyword>
<dbReference type="PROSITE" id="PS51755">
    <property type="entry name" value="OMPR_PHOB"/>
    <property type="match status" value="1"/>
</dbReference>
<evidence type="ECO:0000313" key="7">
    <source>
        <dbReference type="EMBL" id="MBM0235792.1"/>
    </source>
</evidence>
<comment type="caution">
    <text evidence="7">The sequence shown here is derived from an EMBL/GenBank/DDBJ whole genome shotgun (WGS) entry which is preliminary data.</text>
</comment>
<dbReference type="RefSeq" id="WP_203179000.1">
    <property type="nucleotide sequence ID" value="NZ_JAEVHM010000362.1"/>
</dbReference>
<dbReference type="InterPro" id="IPR036388">
    <property type="entry name" value="WH-like_DNA-bd_sf"/>
</dbReference>
<feature type="DNA-binding region" description="OmpR/PhoB-type" evidence="5">
    <location>
        <begin position="1"/>
        <end position="94"/>
    </location>
</feature>
<keyword evidence="4" id="KW-0804">Transcription</keyword>
<dbReference type="Pfam" id="PF13191">
    <property type="entry name" value="AAA_16"/>
    <property type="match status" value="1"/>
</dbReference>
<evidence type="ECO:0000256" key="1">
    <source>
        <dbReference type="ARBA" id="ARBA00005820"/>
    </source>
</evidence>
<evidence type="ECO:0000313" key="8">
    <source>
        <dbReference type="Proteomes" id="UP000601027"/>
    </source>
</evidence>
<feature type="domain" description="OmpR/PhoB-type" evidence="6">
    <location>
        <begin position="1"/>
        <end position="94"/>
    </location>
</feature>
<dbReference type="InterPro" id="IPR016032">
    <property type="entry name" value="Sig_transdc_resp-reg_C-effctor"/>
</dbReference>
<dbReference type="SUPFAM" id="SSF48452">
    <property type="entry name" value="TPR-like"/>
    <property type="match status" value="1"/>
</dbReference>
<reference evidence="7 8" key="1">
    <citation type="submission" date="2021-01" db="EMBL/GenBank/DDBJ databases">
        <title>Draft genome sequence of Micromonospora sp. strain STR1_7.</title>
        <authorList>
            <person name="Karlyshev A."/>
            <person name="Jawad R."/>
        </authorList>
    </citation>
    <scope>NUCLEOTIDE SEQUENCE [LARGE SCALE GENOMIC DNA]</scope>
    <source>
        <strain evidence="7 8">STR1-7</strain>
    </source>
</reference>